<evidence type="ECO:0000313" key="3">
    <source>
        <dbReference type="EMBL" id="CAH3041626.1"/>
    </source>
</evidence>
<gene>
    <name evidence="3" type="ORF">PLOB_00047818</name>
</gene>
<accession>A0ABN8N7E3</accession>
<proteinExistence type="predicted"/>
<feature type="domain" description="ADF-H" evidence="2">
    <location>
        <begin position="4"/>
        <end position="139"/>
    </location>
</feature>
<dbReference type="Proteomes" id="UP001159405">
    <property type="component" value="Unassembled WGS sequence"/>
</dbReference>
<reference evidence="3 4" key="1">
    <citation type="submission" date="2022-05" db="EMBL/GenBank/DDBJ databases">
        <authorList>
            <consortium name="Genoscope - CEA"/>
            <person name="William W."/>
        </authorList>
    </citation>
    <scope>NUCLEOTIDE SEQUENCE [LARGE SCALE GENOMIC DNA]</scope>
</reference>
<dbReference type="CDD" id="cd11282">
    <property type="entry name" value="ADF_coactosin_like"/>
    <property type="match status" value="2"/>
</dbReference>
<feature type="compositionally biased region" description="Basic residues" evidence="1">
    <location>
        <begin position="379"/>
        <end position="392"/>
    </location>
</feature>
<dbReference type="PANTHER" id="PTHR10829:SF56">
    <property type="entry name" value="ADF-H DOMAIN-CONTAINING PROTEIN"/>
    <property type="match status" value="1"/>
</dbReference>
<evidence type="ECO:0000313" key="4">
    <source>
        <dbReference type="Proteomes" id="UP001159405"/>
    </source>
</evidence>
<dbReference type="SMART" id="SM00102">
    <property type="entry name" value="ADF"/>
    <property type="match status" value="2"/>
</dbReference>
<dbReference type="InterPro" id="IPR002108">
    <property type="entry name" value="ADF-H"/>
</dbReference>
<dbReference type="SUPFAM" id="SSF55753">
    <property type="entry name" value="Actin depolymerizing proteins"/>
    <property type="match status" value="2"/>
</dbReference>
<evidence type="ECO:0000259" key="2">
    <source>
        <dbReference type="PROSITE" id="PS51263"/>
    </source>
</evidence>
<dbReference type="PROSITE" id="PS51263">
    <property type="entry name" value="ADF_H"/>
    <property type="match status" value="2"/>
</dbReference>
<sequence>MSTQVELKDEGVLKDAISDVRSDASPTNWMLAAHWEGNPNVIFYKAKGTGGADEMAGSLEDGEVMYGLVRLEELVDNYVEKTVKFVYVHWVGESVPFSKKGKFGVVHGSVKEHFQPSHCIIETSHKSDVTEEEMMKVISDTSGRTNKVLDVTDAAQRQDRGFTSSSNVIKTGKAVSSFQTPGSVAVNIDDAVYGAIADVRSDDTSTNWCVGSYADNNPKKPIDLIGKGADGLQGIVTQLKNDIVAYALLRVQDVVDGITTVKFVFITWVGENVKPMTKGKISTHKSTIEKAFHKSVIYTTSAVLLLVFSLYGNSAESKPTIPTLQIRQDINPTEQSISEGSAEEKSGLLVIAPEEKDDMAGSDNRDENALHSDGTSRPLGRRATSKRQNKAIRFKRNTTPNPCVERYQLKLIDRETVVPTVICAEGCKEIKRVYFFKDRDDPLTFAVDCQRPAEGARR</sequence>
<feature type="domain" description="ADF-H" evidence="2">
    <location>
        <begin position="183"/>
        <end position="325"/>
    </location>
</feature>
<dbReference type="Gene3D" id="3.40.20.10">
    <property type="entry name" value="Severin"/>
    <property type="match status" value="2"/>
</dbReference>
<name>A0ABN8N7E3_9CNID</name>
<dbReference type="Pfam" id="PF00241">
    <property type="entry name" value="Cofilin_ADF"/>
    <property type="match status" value="2"/>
</dbReference>
<evidence type="ECO:0000256" key="1">
    <source>
        <dbReference type="SAM" id="MobiDB-lite"/>
    </source>
</evidence>
<keyword evidence="4" id="KW-1185">Reference proteome</keyword>
<comment type="caution">
    <text evidence="3">The sequence shown here is derived from an EMBL/GenBank/DDBJ whole genome shotgun (WGS) entry which is preliminary data.</text>
</comment>
<dbReference type="EMBL" id="CALNXK010000009">
    <property type="protein sequence ID" value="CAH3041626.1"/>
    <property type="molecule type" value="Genomic_DNA"/>
</dbReference>
<organism evidence="3 4">
    <name type="scientific">Porites lobata</name>
    <dbReference type="NCBI Taxonomy" id="104759"/>
    <lineage>
        <taxon>Eukaryota</taxon>
        <taxon>Metazoa</taxon>
        <taxon>Cnidaria</taxon>
        <taxon>Anthozoa</taxon>
        <taxon>Hexacorallia</taxon>
        <taxon>Scleractinia</taxon>
        <taxon>Fungiina</taxon>
        <taxon>Poritidae</taxon>
        <taxon>Porites</taxon>
    </lineage>
</organism>
<protein>
    <recommendedName>
        <fullName evidence="2">ADF-H domain-containing protein</fullName>
    </recommendedName>
</protein>
<dbReference type="InterPro" id="IPR029006">
    <property type="entry name" value="ADF-H/Gelsolin-like_dom_sf"/>
</dbReference>
<dbReference type="PANTHER" id="PTHR10829">
    <property type="entry name" value="CORTACTIN AND DREBRIN"/>
    <property type="match status" value="1"/>
</dbReference>
<feature type="region of interest" description="Disordered" evidence="1">
    <location>
        <begin position="358"/>
        <end position="392"/>
    </location>
</feature>